<dbReference type="Proteomes" id="UP000215914">
    <property type="component" value="Unassembled WGS sequence"/>
</dbReference>
<keyword evidence="1" id="KW-0812">Transmembrane</keyword>
<sequence>MPKSLLNYCFHFMFDPSVDKLLNIVTNEITRINSVVLYFSIASAVHLNIVWFDYIVANYVTVIPHRAHR</sequence>
<feature type="transmembrane region" description="Helical" evidence="1">
    <location>
        <begin position="35"/>
        <end position="60"/>
    </location>
</feature>
<reference evidence="2" key="1">
    <citation type="journal article" date="2017" name="Nature">
        <title>The sunflower genome provides insights into oil metabolism, flowering and Asterid evolution.</title>
        <authorList>
            <person name="Badouin H."/>
            <person name="Gouzy J."/>
            <person name="Grassa C.J."/>
            <person name="Murat F."/>
            <person name="Staton S.E."/>
            <person name="Cottret L."/>
            <person name="Lelandais-Briere C."/>
            <person name="Owens G.L."/>
            <person name="Carrere S."/>
            <person name="Mayjonade B."/>
            <person name="Legrand L."/>
            <person name="Gill N."/>
            <person name="Kane N.C."/>
            <person name="Bowers J.E."/>
            <person name="Hubner S."/>
            <person name="Bellec A."/>
            <person name="Berard A."/>
            <person name="Berges H."/>
            <person name="Blanchet N."/>
            <person name="Boniface M.C."/>
            <person name="Brunel D."/>
            <person name="Catrice O."/>
            <person name="Chaidir N."/>
            <person name="Claudel C."/>
            <person name="Donnadieu C."/>
            <person name="Faraut T."/>
            <person name="Fievet G."/>
            <person name="Helmstetter N."/>
            <person name="King M."/>
            <person name="Knapp S.J."/>
            <person name="Lai Z."/>
            <person name="Le Paslier M.C."/>
            <person name="Lippi Y."/>
            <person name="Lorenzon L."/>
            <person name="Mandel J.R."/>
            <person name="Marage G."/>
            <person name="Marchand G."/>
            <person name="Marquand E."/>
            <person name="Bret-Mestries E."/>
            <person name="Morien E."/>
            <person name="Nambeesan S."/>
            <person name="Nguyen T."/>
            <person name="Pegot-Espagnet P."/>
            <person name="Pouilly N."/>
            <person name="Raftis F."/>
            <person name="Sallet E."/>
            <person name="Schiex T."/>
            <person name="Thomas J."/>
            <person name="Vandecasteele C."/>
            <person name="Vares D."/>
            <person name="Vear F."/>
            <person name="Vautrin S."/>
            <person name="Crespi M."/>
            <person name="Mangin B."/>
            <person name="Burke J.M."/>
            <person name="Salse J."/>
            <person name="Munos S."/>
            <person name="Vincourt P."/>
            <person name="Rieseberg L.H."/>
            <person name="Langlade N.B."/>
        </authorList>
    </citation>
    <scope>NUCLEOTIDE SEQUENCE</scope>
    <source>
        <tissue evidence="2">Leaves</tissue>
    </source>
</reference>
<keyword evidence="3" id="KW-1185">Reference proteome</keyword>
<dbReference type="AlphaFoldDB" id="A0A9K3IZT9"/>
<comment type="caution">
    <text evidence="2">The sequence shown here is derived from an EMBL/GenBank/DDBJ whole genome shotgun (WGS) entry which is preliminary data.</text>
</comment>
<evidence type="ECO:0000313" key="3">
    <source>
        <dbReference type="Proteomes" id="UP000215914"/>
    </source>
</evidence>
<gene>
    <name evidence="2" type="ORF">HanXRQr2_Chr05g0213741</name>
</gene>
<keyword evidence="1" id="KW-0472">Membrane</keyword>
<protein>
    <submittedName>
        <fullName evidence="2">Uncharacterized protein</fullName>
    </submittedName>
</protein>
<dbReference type="EMBL" id="MNCJ02000320">
    <property type="protein sequence ID" value="KAF5805801.1"/>
    <property type="molecule type" value="Genomic_DNA"/>
</dbReference>
<organism evidence="2 3">
    <name type="scientific">Helianthus annuus</name>
    <name type="common">Common sunflower</name>
    <dbReference type="NCBI Taxonomy" id="4232"/>
    <lineage>
        <taxon>Eukaryota</taxon>
        <taxon>Viridiplantae</taxon>
        <taxon>Streptophyta</taxon>
        <taxon>Embryophyta</taxon>
        <taxon>Tracheophyta</taxon>
        <taxon>Spermatophyta</taxon>
        <taxon>Magnoliopsida</taxon>
        <taxon>eudicotyledons</taxon>
        <taxon>Gunneridae</taxon>
        <taxon>Pentapetalae</taxon>
        <taxon>asterids</taxon>
        <taxon>campanulids</taxon>
        <taxon>Asterales</taxon>
        <taxon>Asteraceae</taxon>
        <taxon>Asteroideae</taxon>
        <taxon>Heliantheae alliance</taxon>
        <taxon>Heliantheae</taxon>
        <taxon>Helianthus</taxon>
    </lineage>
</organism>
<name>A0A9K3IZT9_HELAN</name>
<proteinExistence type="predicted"/>
<accession>A0A9K3IZT9</accession>
<evidence type="ECO:0000256" key="1">
    <source>
        <dbReference type="SAM" id="Phobius"/>
    </source>
</evidence>
<keyword evidence="1" id="KW-1133">Transmembrane helix</keyword>
<dbReference type="Gramene" id="mRNA:HanXRQr2_Chr05g0213741">
    <property type="protein sequence ID" value="CDS:HanXRQr2_Chr05g0213741.1"/>
    <property type="gene ID" value="HanXRQr2_Chr05g0213741"/>
</dbReference>
<evidence type="ECO:0000313" key="2">
    <source>
        <dbReference type="EMBL" id="KAF5805801.1"/>
    </source>
</evidence>
<reference evidence="2" key="2">
    <citation type="submission" date="2020-06" db="EMBL/GenBank/DDBJ databases">
        <title>Helianthus annuus Genome sequencing and assembly Release 2.</title>
        <authorList>
            <person name="Gouzy J."/>
            <person name="Langlade N."/>
            <person name="Munos S."/>
        </authorList>
    </citation>
    <scope>NUCLEOTIDE SEQUENCE</scope>
    <source>
        <tissue evidence="2">Leaves</tissue>
    </source>
</reference>